<proteinExistence type="predicted"/>
<feature type="compositionally biased region" description="Polar residues" evidence="1">
    <location>
        <begin position="439"/>
        <end position="449"/>
    </location>
</feature>
<feature type="region of interest" description="Disordered" evidence="1">
    <location>
        <begin position="148"/>
        <end position="275"/>
    </location>
</feature>
<name>M2NGM7_BAUPA</name>
<feature type="compositionally biased region" description="Basic and acidic residues" evidence="1">
    <location>
        <begin position="55"/>
        <end position="66"/>
    </location>
</feature>
<dbReference type="KEGG" id="bcom:BAUCODRAFT_121050"/>
<feature type="region of interest" description="Disordered" evidence="1">
    <location>
        <begin position="368"/>
        <end position="483"/>
    </location>
</feature>
<feature type="compositionally biased region" description="Basic and acidic residues" evidence="1">
    <location>
        <begin position="462"/>
        <end position="473"/>
    </location>
</feature>
<feature type="compositionally biased region" description="Polar residues" evidence="1">
    <location>
        <begin position="228"/>
        <end position="246"/>
    </location>
</feature>
<feature type="compositionally biased region" description="Basic and acidic residues" evidence="1">
    <location>
        <begin position="388"/>
        <end position="405"/>
    </location>
</feature>
<gene>
    <name evidence="2" type="ORF">BAUCODRAFT_121050</name>
</gene>
<keyword evidence="3" id="KW-1185">Reference proteome</keyword>
<feature type="compositionally biased region" description="Polar residues" evidence="1">
    <location>
        <begin position="372"/>
        <end position="383"/>
    </location>
</feature>
<feature type="compositionally biased region" description="Polar residues" evidence="1">
    <location>
        <begin position="707"/>
        <end position="732"/>
    </location>
</feature>
<dbReference type="AlphaFoldDB" id="M2NGM7"/>
<evidence type="ECO:0000313" key="2">
    <source>
        <dbReference type="EMBL" id="EMC98155.1"/>
    </source>
</evidence>
<feature type="region of interest" description="Disordered" evidence="1">
    <location>
        <begin position="587"/>
        <end position="869"/>
    </location>
</feature>
<feature type="region of interest" description="Disordered" evidence="1">
    <location>
        <begin position="496"/>
        <end position="543"/>
    </location>
</feature>
<dbReference type="RefSeq" id="XP_007674917.1">
    <property type="nucleotide sequence ID" value="XM_007676727.1"/>
</dbReference>
<organism evidence="2 3">
    <name type="scientific">Baudoinia panamericana (strain UAMH 10762)</name>
    <name type="common">Angels' share fungus</name>
    <name type="synonym">Baudoinia compniacensis (strain UAMH 10762)</name>
    <dbReference type="NCBI Taxonomy" id="717646"/>
    <lineage>
        <taxon>Eukaryota</taxon>
        <taxon>Fungi</taxon>
        <taxon>Dikarya</taxon>
        <taxon>Ascomycota</taxon>
        <taxon>Pezizomycotina</taxon>
        <taxon>Dothideomycetes</taxon>
        <taxon>Dothideomycetidae</taxon>
        <taxon>Mycosphaerellales</taxon>
        <taxon>Teratosphaeriaceae</taxon>
        <taxon>Baudoinia</taxon>
    </lineage>
</organism>
<feature type="region of interest" description="Disordered" evidence="1">
    <location>
        <begin position="291"/>
        <end position="334"/>
    </location>
</feature>
<dbReference type="GeneID" id="19107564"/>
<dbReference type="HOGENOM" id="CLU_319328_0_0_1"/>
<evidence type="ECO:0000313" key="3">
    <source>
        <dbReference type="Proteomes" id="UP000011761"/>
    </source>
</evidence>
<feature type="region of interest" description="Disordered" evidence="1">
    <location>
        <begin position="45"/>
        <end position="72"/>
    </location>
</feature>
<reference evidence="2 3" key="1">
    <citation type="journal article" date="2012" name="PLoS Pathog.">
        <title>Diverse lifestyles and strategies of plant pathogenesis encoded in the genomes of eighteen Dothideomycetes fungi.</title>
        <authorList>
            <person name="Ohm R.A."/>
            <person name="Feau N."/>
            <person name="Henrissat B."/>
            <person name="Schoch C.L."/>
            <person name="Horwitz B.A."/>
            <person name="Barry K.W."/>
            <person name="Condon B.J."/>
            <person name="Copeland A.C."/>
            <person name="Dhillon B."/>
            <person name="Glaser F."/>
            <person name="Hesse C.N."/>
            <person name="Kosti I."/>
            <person name="LaButti K."/>
            <person name="Lindquist E.A."/>
            <person name="Lucas S."/>
            <person name="Salamov A.A."/>
            <person name="Bradshaw R.E."/>
            <person name="Ciuffetti L."/>
            <person name="Hamelin R.C."/>
            <person name="Kema G.H.J."/>
            <person name="Lawrence C."/>
            <person name="Scott J.A."/>
            <person name="Spatafora J.W."/>
            <person name="Turgeon B.G."/>
            <person name="de Wit P.J.G.M."/>
            <person name="Zhong S."/>
            <person name="Goodwin S.B."/>
            <person name="Grigoriev I.V."/>
        </authorList>
    </citation>
    <scope>NUCLEOTIDE SEQUENCE [LARGE SCALE GENOMIC DNA]</scope>
    <source>
        <strain evidence="2 3">UAMH 10762</strain>
    </source>
</reference>
<feature type="compositionally biased region" description="Polar residues" evidence="1">
    <location>
        <begin position="615"/>
        <end position="629"/>
    </location>
</feature>
<feature type="compositionally biased region" description="Basic and acidic residues" evidence="1">
    <location>
        <begin position="297"/>
        <end position="308"/>
    </location>
</feature>
<protein>
    <submittedName>
        <fullName evidence="2">Uncharacterized protein</fullName>
    </submittedName>
</protein>
<accession>M2NGM7</accession>
<dbReference type="STRING" id="717646.M2NGM7"/>
<dbReference type="EMBL" id="KB445553">
    <property type="protein sequence ID" value="EMC98155.1"/>
    <property type="molecule type" value="Genomic_DNA"/>
</dbReference>
<dbReference type="Proteomes" id="UP000011761">
    <property type="component" value="Unassembled WGS sequence"/>
</dbReference>
<feature type="compositionally biased region" description="Polar residues" evidence="1">
    <location>
        <begin position="773"/>
        <end position="791"/>
    </location>
</feature>
<sequence length="910" mass="99879">MAPPPALPVTAASDDLYDSTPVAEPLNLPPWAYNPDDEIFRGMAIEEPSVPNTPKRVDEEDAKTPTDAEDVTVEDGAVSRPVVAGAEATDRLSVVSAEDQIAIGNAMDDFGDNKSDNSSISSIASPATVVDNRFSRLIPMGDRIGEHSAEAVGMSSQAIPAGPIGTIAPPREDFTPAAEKTVGASQQNERRHDHRPALGPDDRLDSRGFMSRSYRGRVEQAYRAAAPTTRNENTRPAPQPSQTNTEASEESVRVDLSAFSGPPASTPPFQQHPVFRSSGVVQPTEYERLRLSQAPSDTEHSVEVDPKRFSRFSRTGADSLDTTTGAPPPNAITDSYGLDTMDLYGAEALLKETGGSAPNRRSGIWEAFKRSPSASHTGYSRESSIAPLDKRRDPSGRSQADEVAKRNMLKKVQRSASAAMPVTDAKKKRFSGIGALFARSNTQGHNTIKPNKLTKRQPSVKESLETRDVESFKQRPAYQQGAVHHPYDGVFANTVASGRTPQLEAVPRNTQPGPREYYGPQSGQSPVEPMSPQHMHTPPIELQRERPAQYRRLHSGGFRQGLQQANIPDAFRPTVAGFGRDIPEAFRPTEVSYGRAPVPIGPPPEHELPYAEPPTASTRQPTLPTQQPYWGTPPPASDHNNDRFYDPMQPPSSGLSGAYQAPEQARSSMDYENPGWRREDSHTSMSPTHSRTSSELPRYHRVGLLDQQLSNYPAQPYADQQTAWNGSVQYQRPEQAGQPPWTQPPHVHPGMPVSPEQYGHHPYGIQPRGVPYSPQTPSSHQHAGIRTQQLPPNRGSPYDTLQMRVAPRSFASPPYSPQHAQQSFYGTHGRPSPQAGYGQEQHDGDMPSMRSPNHQQRHYPPAQYAEQSRPLTYQGKTASYAARWDAAAMGEQDLHHSNAAAQARQWPQYK</sequence>
<feature type="compositionally biased region" description="Polar residues" evidence="1">
    <location>
        <begin position="683"/>
        <end position="695"/>
    </location>
</feature>
<feature type="region of interest" description="Disordered" evidence="1">
    <location>
        <begin position="1"/>
        <end position="30"/>
    </location>
</feature>
<feature type="compositionally biased region" description="Low complexity" evidence="1">
    <location>
        <begin position="158"/>
        <end position="169"/>
    </location>
</feature>
<dbReference type="OrthoDB" id="3650965at2759"/>
<evidence type="ECO:0000256" key="1">
    <source>
        <dbReference type="SAM" id="MobiDB-lite"/>
    </source>
</evidence>